<comment type="caution">
    <text evidence="1">The sequence shown here is derived from an EMBL/GenBank/DDBJ whole genome shotgun (WGS) entry which is preliminary data.</text>
</comment>
<gene>
    <name evidence="1" type="primary">LRR1</name>
    <name evidence="1" type="ORF">Ciccas_000615</name>
</gene>
<accession>A0ABD2QMR0</accession>
<evidence type="ECO:0000313" key="2">
    <source>
        <dbReference type="Proteomes" id="UP001626550"/>
    </source>
</evidence>
<evidence type="ECO:0000313" key="1">
    <source>
        <dbReference type="EMBL" id="KAL3320713.1"/>
    </source>
</evidence>
<dbReference type="EMBL" id="JBJKFK010000035">
    <property type="protein sequence ID" value="KAL3320713.1"/>
    <property type="molecule type" value="Genomic_DNA"/>
</dbReference>
<proteinExistence type="predicted"/>
<sequence length="79" mass="9566">MFRFMPKNMQLSLDCLRTCQKCSKPCGIEPYRLLLDPINSYKWVDIRLDEDQNKPFVISYLCSFNCLLAYRRNPWKYSF</sequence>
<keyword evidence="2" id="KW-1185">Reference proteome</keyword>
<dbReference type="AlphaFoldDB" id="A0ABD2QMR0"/>
<dbReference type="Proteomes" id="UP001626550">
    <property type="component" value="Unassembled WGS sequence"/>
</dbReference>
<organism evidence="1 2">
    <name type="scientific">Cichlidogyrus casuarinus</name>
    <dbReference type="NCBI Taxonomy" id="1844966"/>
    <lineage>
        <taxon>Eukaryota</taxon>
        <taxon>Metazoa</taxon>
        <taxon>Spiralia</taxon>
        <taxon>Lophotrochozoa</taxon>
        <taxon>Platyhelminthes</taxon>
        <taxon>Monogenea</taxon>
        <taxon>Monopisthocotylea</taxon>
        <taxon>Dactylogyridea</taxon>
        <taxon>Ancyrocephalidae</taxon>
        <taxon>Cichlidogyrus</taxon>
    </lineage>
</organism>
<protein>
    <submittedName>
        <fullName evidence="1">Leucine rich repeat protein 1</fullName>
    </submittedName>
</protein>
<name>A0ABD2QMR0_9PLAT</name>
<reference evidence="1 2" key="1">
    <citation type="submission" date="2024-11" db="EMBL/GenBank/DDBJ databases">
        <title>Adaptive evolution of stress response genes in parasites aligns with host niche diversity.</title>
        <authorList>
            <person name="Hahn C."/>
            <person name="Resl P."/>
        </authorList>
    </citation>
    <scope>NUCLEOTIDE SEQUENCE [LARGE SCALE GENOMIC DNA]</scope>
    <source>
        <strain evidence="1">EGGRZ-B1_66</strain>
        <tissue evidence="1">Body</tissue>
    </source>
</reference>